<dbReference type="STRING" id="471855.Shel_11040"/>
<dbReference type="GO" id="GO:0005524">
    <property type="term" value="F:ATP binding"/>
    <property type="evidence" value="ECO:0007669"/>
    <property type="project" value="InterPro"/>
</dbReference>
<protein>
    <recommendedName>
        <fullName evidence="5">Putative pyruvate, phosphate dikinase regulatory protein</fullName>
        <shortName evidence="5">PPDK regulatory protein</shortName>
        <ecNumber evidence="5">2.7.11.32</ecNumber>
        <ecNumber evidence="5">2.7.4.27</ecNumber>
    </recommendedName>
</protein>
<evidence type="ECO:0000256" key="1">
    <source>
        <dbReference type="ARBA" id="ARBA00022527"/>
    </source>
</evidence>
<dbReference type="InterPro" id="IPR026565">
    <property type="entry name" value="PPDK_reg"/>
</dbReference>
<comment type="function">
    <text evidence="5">Bifunctional serine/threonine kinase and phosphorylase involved in the regulation of the pyruvate, phosphate dikinase (PPDK) by catalyzing its phosphorylation/dephosphorylation.</text>
</comment>
<dbReference type="EC" id="2.7.11.32" evidence="5"/>
<evidence type="ECO:0000256" key="2">
    <source>
        <dbReference type="ARBA" id="ARBA00022679"/>
    </source>
</evidence>
<keyword evidence="4 5" id="KW-0418">Kinase</keyword>
<dbReference type="NCBIfam" id="NF003742">
    <property type="entry name" value="PRK05339.1"/>
    <property type="match status" value="1"/>
</dbReference>
<dbReference type="PANTHER" id="PTHR31756">
    <property type="entry name" value="PYRUVATE, PHOSPHATE DIKINASE REGULATORY PROTEIN 1, CHLOROPLASTIC"/>
    <property type="match status" value="1"/>
</dbReference>
<dbReference type="Pfam" id="PF03618">
    <property type="entry name" value="Kinase-PPPase"/>
    <property type="match status" value="1"/>
</dbReference>
<evidence type="ECO:0000256" key="5">
    <source>
        <dbReference type="HAMAP-Rule" id="MF_00921"/>
    </source>
</evidence>
<evidence type="ECO:0000256" key="3">
    <source>
        <dbReference type="ARBA" id="ARBA00022741"/>
    </source>
</evidence>
<keyword evidence="3 5" id="KW-0547">Nucleotide-binding</keyword>
<comment type="catalytic activity">
    <reaction evidence="5">
        <text>N(tele)-phospho-L-histidyl/O-phospho-L-threonyl-[pyruvate, phosphate dikinase] + phosphate + H(+) = N(tele)-phospho-L-histidyl/L-threonyl-[pyruvate, phosphate dikinase] + diphosphate</text>
        <dbReference type="Rhea" id="RHEA:43696"/>
        <dbReference type="Rhea" id="RHEA-COMP:10650"/>
        <dbReference type="Rhea" id="RHEA-COMP:10651"/>
        <dbReference type="ChEBI" id="CHEBI:15378"/>
        <dbReference type="ChEBI" id="CHEBI:30013"/>
        <dbReference type="ChEBI" id="CHEBI:33019"/>
        <dbReference type="ChEBI" id="CHEBI:43474"/>
        <dbReference type="ChEBI" id="CHEBI:61977"/>
        <dbReference type="ChEBI" id="CHEBI:83586"/>
        <dbReference type="EC" id="2.7.4.27"/>
    </reaction>
</comment>
<gene>
    <name evidence="6" type="ordered locus">Shel_11040</name>
</gene>
<keyword evidence="7" id="KW-1185">Reference proteome</keyword>
<sequence length="307" mass="33923">MHEEGCALPGEPSIQMGSYHEGFPTIHIVSDSLGFTAQSLARAAAGQFGVTDPAFEIFSRITDAETAGKVLLKHRAEQANNGINEPMVVFFSFVDAEESAKLKRICEKHDIYAVDMMTEPIAMLEKASGLTSSRQPGLFRQTDENYFRRIAAMEFTINHDDGRNYQDLPKADIVLLGVSRSSKTPISVYMGMEGYRVANVPLAVGTEPPAEVFECDPTRIFGLMTTPDVLVSIRQRRLGNAGKGATGAAGQYAQRDYVYDDLESARALMRKLGCIVIHTENKAVEETAQEILRYYELTHPARKPPIE</sequence>
<evidence type="ECO:0000256" key="4">
    <source>
        <dbReference type="ARBA" id="ARBA00022777"/>
    </source>
</evidence>
<dbReference type="GO" id="GO:0016776">
    <property type="term" value="F:phosphotransferase activity, phosphate group as acceptor"/>
    <property type="evidence" value="ECO:0007669"/>
    <property type="project" value="UniProtKB-UniRule"/>
</dbReference>
<dbReference type="GO" id="GO:0004674">
    <property type="term" value="F:protein serine/threonine kinase activity"/>
    <property type="evidence" value="ECO:0007669"/>
    <property type="project" value="UniProtKB-UniRule"/>
</dbReference>
<dbReference type="HAMAP" id="MF_00921">
    <property type="entry name" value="PDRP"/>
    <property type="match status" value="1"/>
</dbReference>
<dbReference type="HOGENOM" id="CLU_046206_2_0_11"/>
<keyword evidence="2 5" id="KW-0808">Transferase</keyword>
<reference evidence="6 7" key="1">
    <citation type="journal article" date="2009" name="Stand. Genomic Sci.">
        <title>Complete genome sequence of Slackia heliotrinireducens type strain (RHS 1).</title>
        <authorList>
            <person name="Pukall R."/>
            <person name="Lapidus A."/>
            <person name="Nolan M."/>
            <person name="Copeland A."/>
            <person name="Glavina Del Rio T."/>
            <person name="Lucas S."/>
            <person name="Chen F."/>
            <person name="Tice H."/>
            <person name="Cheng J.F."/>
            <person name="Chertkov O."/>
            <person name="Bruce D."/>
            <person name="Goodwin L."/>
            <person name="Kuske C."/>
            <person name="Brettin T."/>
            <person name="Detter J.C."/>
            <person name="Han C."/>
            <person name="Pitluck S."/>
            <person name="Pati A."/>
            <person name="Mavrommatis K."/>
            <person name="Ivanova N."/>
            <person name="Ovchinnikova G."/>
            <person name="Chen A."/>
            <person name="Palaniappan K."/>
            <person name="Schneider S."/>
            <person name="Rohde M."/>
            <person name="Chain P."/>
            <person name="D'haeseleer P."/>
            <person name="Goker M."/>
            <person name="Bristow J."/>
            <person name="Eisen J.A."/>
            <person name="Markowitz V."/>
            <person name="Kyrpides N.C."/>
            <person name="Klenk H.P."/>
            <person name="Hugenholtz P."/>
        </authorList>
    </citation>
    <scope>NUCLEOTIDE SEQUENCE [LARGE SCALE GENOMIC DNA]</scope>
    <source>
        <strain evidence="7">ATCC 29202 / DSM 20476 / NCTC 11029 / RHS 1</strain>
    </source>
</reference>
<evidence type="ECO:0000313" key="6">
    <source>
        <dbReference type="EMBL" id="ACV22139.1"/>
    </source>
</evidence>
<dbReference type="eggNOG" id="COG1806">
    <property type="taxonomic scope" value="Bacteria"/>
</dbReference>
<name>C7N5F4_SLAHD</name>
<feature type="binding site" evidence="5">
    <location>
        <begin position="177"/>
        <end position="184"/>
    </location>
    <ligand>
        <name>ADP</name>
        <dbReference type="ChEBI" id="CHEBI:456216"/>
    </ligand>
</feature>
<dbReference type="InterPro" id="IPR005177">
    <property type="entry name" value="Kinase-pyrophosphorylase"/>
</dbReference>
<dbReference type="PANTHER" id="PTHR31756:SF3">
    <property type="entry name" value="PYRUVATE, PHOSPHATE DIKINASE REGULATORY PROTEIN 1, CHLOROPLASTIC"/>
    <property type="match status" value="1"/>
</dbReference>
<dbReference type="Proteomes" id="UP000002026">
    <property type="component" value="Chromosome"/>
</dbReference>
<comment type="catalytic activity">
    <reaction evidence="5">
        <text>N(tele)-phospho-L-histidyl/L-threonyl-[pyruvate, phosphate dikinase] + ADP = N(tele)-phospho-L-histidyl/O-phospho-L-threonyl-[pyruvate, phosphate dikinase] + AMP + H(+)</text>
        <dbReference type="Rhea" id="RHEA:43692"/>
        <dbReference type="Rhea" id="RHEA-COMP:10650"/>
        <dbReference type="Rhea" id="RHEA-COMP:10651"/>
        <dbReference type="ChEBI" id="CHEBI:15378"/>
        <dbReference type="ChEBI" id="CHEBI:30013"/>
        <dbReference type="ChEBI" id="CHEBI:61977"/>
        <dbReference type="ChEBI" id="CHEBI:83586"/>
        <dbReference type="ChEBI" id="CHEBI:456215"/>
        <dbReference type="ChEBI" id="CHEBI:456216"/>
        <dbReference type="EC" id="2.7.11.32"/>
    </reaction>
</comment>
<dbReference type="AlphaFoldDB" id="C7N5F4"/>
<dbReference type="KEGG" id="shi:Shel_11040"/>
<evidence type="ECO:0000313" key="7">
    <source>
        <dbReference type="Proteomes" id="UP000002026"/>
    </source>
</evidence>
<keyword evidence="1 5" id="KW-0723">Serine/threonine-protein kinase</keyword>
<dbReference type="EMBL" id="CP001684">
    <property type="protein sequence ID" value="ACV22139.1"/>
    <property type="molecule type" value="Genomic_DNA"/>
</dbReference>
<proteinExistence type="inferred from homology"/>
<organism evidence="6 7">
    <name type="scientific">Slackia heliotrinireducens (strain ATCC 29202 / DSM 20476 / NCTC 11029 / RHS 1)</name>
    <name type="common">Peptococcus heliotrinreducens</name>
    <dbReference type="NCBI Taxonomy" id="471855"/>
    <lineage>
        <taxon>Bacteria</taxon>
        <taxon>Bacillati</taxon>
        <taxon>Actinomycetota</taxon>
        <taxon>Coriobacteriia</taxon>
        <taxon>Eggerthellales</taxon>
        <taxon>Eggerthellaceae</taxon>
        <taxon>Slackia</taxon>
    </lineage>
</organism>
<dbReference type="GO" id="GO:0043531">
    <property type="term" value="F:ADP binding"/>
    <property type="evidence" value="ECO:0007669"/>
    <property type="project" value="UniProtKB-UniRule"/>
</dbReference>
<accession>C7N5F4</accession>
<comment type="similarity">
    <text evidence="5">Belongs to the pyruvate, phosphate/water dikinase regulatory protein family. PDRP subfamily.</text>
</comment>
<dbReference type="EC" id="2.7.4.27" evidence="5"/>